<dbReference type="GO" id="GO:0016020">
    <property type="term" value="C:membrane"/>
    <property type="evidence" value="ECO:0007669"/>
    <property type="project" value="UniProtKB-SubCell"/>
</dbReference>
<dbReference type="Pfam" id="PF01740">
    <property type="entry name" value="STAS"/>
    <property type="match status" value="1"/>
</dbReference>
<keyword evidence="3 6" id="KW-1133">Transmembrane helix</keyword>
<evidence type="ECO:0000259" key="7">
    <source>
        <dbReference type="PROSITE" id="PS50801"/>
    </source>
</evidence>
<keyword evidence="4 6" id="KW-0472">Membrane</keyword>
<evidence type="ECO:0000256" key="3">
    <source>
        <dbReference type="ARBA" id="ARBA00022989"/>
    </source>
</evidence>
<feature type="compositionally biased region" description="Low complexity" evidence="5">
    <location>
        <begin position="34"/>
        <end position="56"/>
    </location>
</feature>
<dbReference type="VEuPathDB" id="FungiDB:AMAG_07301"/>
<evidence type="ECO:0000256" key="1">
    <source>
        <dbReference type="ARBA" id="ARBA00004141"/>
    </source>
</evidence>
<dbReference type="Proteomes" id="UP000054350">
    <property type="component" value="Unassembled WGS sequence"/>
</dbReference>
<proteinExistence type="predicted"/>
<dbReference type="InterPro" id="IPR011547">
    <property type="entry name" value="SLC26A/SulP_dom"/>
</dbReference>
<feature type="region of interest" description="Disordered" evidence="5">
    <location>
        <begin position="1"/>
        <end position="104"/>
    </location>
</feature>
<organism evidence="8 9">
    <name type="scientific">Allomyces macrogynus (strain ATCC 38327)</name>
    <name type="common">Allomyces javanicus var. macrogynus</name>
    <dbReference type="NCBI Taxonomy" id="578462"/>
    <lineage>
        <taxon>Eukaryota</taxon>
        <taxon>Fungi</taxon>
        <taxon>Fungi incertae sedis</taxon>
        <taxon>Blastocladiomycota</taxon>
        <taxon>Blastocladiomycetes</taxon>
        <taxon>Blastocladiales</taxon>
        <taxon>Blastocladiaceae</taxon>
        <taxon>Allomyces</taxon>
    </lineage>
</organism>
<feature type="transmembrane region" description="Helical" evidence="6">
    <location>
        <begin position="658"/>
        <end position="677"/>
    </location>
</feature>
<feature type="region of interest" description="Disordered" evidence="5">
    <location>
        <begin position="199"/>
        <end position="232"/>
    </location>
</feature>
<feature type="transmembrane region" description="Helical" evidence="6">
    <location>
        <begin position="485"/>
        <end position="504"/>
    </location>
</feature>
<feature type="transmembrane region" description="Helical" evidence="6">
    <location>
        <begin position="324"/>
        <end position="344"/>
    </location>
</feature>
<feature type="domain" description="STAS" evidence="7">
    <location>
        <begin position="791"/>
        <end position="925"/>
    </location>
</feature>
<evidence type="ECO:0000256" key="6">
    <source>
        <dbReference type="SAM" id="Phobius"/>
    </source>
</evidence>
<feature type="compositionally biased region" description="Low complexity" evidence="5">
    <location>
        <begin position="91"/>
        <end position="101"/>
    </location>
</feature>
<evidence type="ECO:0000256" key="4">
    <source>
        <dbReference type="ARBA" id="ARBA00023136"/>
    </source>
</evidence>
<feature type="transmembrane region" description="Helical" evidence="6">
    <location>
        <begin position="524"/>
        <end position="544"/>
    </location>
</feature>
<keyword evidence="9" id="KW-1185">Reference proteome</keyword>
<evidence type="ECO:0000256" key="2">
    <source>
        <dbReference type="ARBA" id="ARBA00022692"/>
    </source>
</evidence>
<reference evidence="8 9" key="1">
    <citation type="submission" date="2009-11" db="EMBL/GenBank/DDBJ databases">
        <title>Annotation of Allomyces macrogynus ATCC 38327.</title>
        <authorList>
            <consortium name="The Broad Institute Genome Sequencing Platform"/>
            <person name="Russ C."/>
            <person name="Cuomo C."/>
            <person name="Burger G."/>
            <person name="Gray M.W."/>
            <person name="Holland P.W.H."/>
            <person name="King N."/>
            <person name="Lang F.B.F."/>
            <person name="Roger A.J."/>
            <person name="Ruiz-Trillo I."/>
            <person name="Young S.K."/>
            <person name="Zeng Q."/>
            <person name="Gargeya S."/>
            <person name="Fitzgerald M."/>
            <person name="Haas B."/>
            <person name="Abouelleil A."/>
            <person name="Alvarado L."/>
            <person name="Arachchi H.M."/>
            <person name="Berlin A."/>
            <person name="Chapman S.B."/>
            <person name="Gearin G."/>
            <person name="Goldberg J."/>
            <person name="Griggs A."/>
            <person name="Gujja S."/>
            <person name="Hansen M."/>
            <person name="Heiman D."/>
            <person name="Howarth C."/>
            <person name="Larimer J."/>
            <person name="Lui A."/>
            <person name="MacDonald P.J.P."/>
            <person name="McCowen C."/>
            <person name="Montmayeur A."/>
            <person name="Murphy C."/>
            <person name="Neiman D."/>
            <person name="Pearson M."/>
            <person name="Priest M."/>
            <person name="Roberts A."/>
            <person name="Saif S."/>
            <person name="Shea T."/>
            <person name="Sisk P."/>
            <person name="Stolte C."/>
            <person name="Sykes S."/>
            <person name="Wortman J."/>
            <person name="Nusbaum C."/>
            <person name="Birren B."/>
        </authorList>
    </citation>
    <scope>NUCLEOTIDE SEQUENCE [LARGE SCALE GENOMIC DNA]</scope>
    <source>
        <strain evidence="8 9">ATCC 38327</strain>
    </source>
</reference>
<evidence type="ECO:0000256" key="5">
    <source>
        <dbReference type="SAM" id="MobiDB-lite"/>
    </source>
</evidence>
<dbReference type="AlphaFoldDB" id="A0A0L0SHQ4"/>
<dbReference type="STRING" id="578462.A0A0L0SHQ4"/>
<dbReference type="InterPro" id="IPR052706">
    <property type="entry name" value="Membrane-Transporter-like"/>
</dbReference>
<dbReference type="SUPFAM" id="SSF52091">
    <property type="entry name" value="SpoIIaa-like"/>
    <property type="match status" value="1"/>
</dbReference>
<dbReference type="PANTHER" id="PTHR43310">
    <property type="entry name" value="SULFATE TRANSPORTER YBAR-RELATED"/>
    <property type="match status" value="1"/>
</dbReference>
<dbReference type="OrthoDB" id="409725at2759"/>
<dbReference type="InterPro" id="IPR036513">
    <property type="entry name" value="STAS_dom_sf"/>
</dbReference>
<reference evidence="9" key="2">
    <citation type="submission" date="2009-11" db="EMBL/GenBank/DDBJ databases">
        <title>The Genome Sequence of Allomyces macrogynus strain ATCC 38327.</title>
        <authorList>
            <consortium name="The Broad Institute Genome Sequencing Platform"/>
            <person name="Russ C."/>
            <person name="Cuomo C."/>
            <person name="Shea T."/>
            <person name="Young S.K."/>
            <person name="Zeng Q."/>
            <person name="Koehrsen M."/>
            <person name="Haas B."/>
            <person name="Borodovsky M."/>
            <person name="Guigo R."/>
            <person name="Alvarado L."/>
            <person name="Berlin A."/>
            <person name="Borenstein D."/>
            <person name="Chen Z."/>
            <person name="Engels R."/>
            <person name="Freedman E."/>
            <person name="Gellesch M."/>
            <person name="Goldberg J."/>
            <person name="Griggs A."/>
            <person name="Gujja S."/>
            <person name="Heiman D."/>
            <person name="Hepburn T."/>
            <person name="Howarth C."/>
            <person name="Jen D."/>
            <person name="Larson L."/>
            <person name="Lewis B."/>
            <person name="Mehta T."/>
            <person name="Park D."/>
            <person name="Pearson M."/>
            <person name="Roberts A."/>
            <person name="Saif S."/>
            <person name="Shenoy N."/>
            <person name="Sisk P."/>
            <person name="Stolte C."/>
            <person name="Sykes S."/>
            <person name="Walk T."/>
            <person name="White J."/>
            <person name="Yandava C."/>
            <person name="Burger G."/>
            <person name="Gray M.W."/>
            <person name="Holland P.W.H."/>
            <person name="King N."/>
            <person name="Lang F.B.F."/>
            <person name="Roger A.J."/>
            <person name="Ruiz-Trillo I."/>
            <person name="Lander E."/>
            <person name="Nusbaum C."/>
        </authorList>
    </citation>
    <scope>NUCLEOTIDE SEQUENCE [LARGE SCALE GENOMIC DNA]</scope>
    <source>
        <strain evidence="9">ATCC 38327</strain>
    </source>
</reference>
<feature type="compositionally biased region" description="Acidic residues" evidence="5">
    <location>
        <begin position="1071"/>
        <end position="1080"/>
    </location>
</feature>
<comment type="subcellular location">
    <subcellularLocation>
        <location evidence="1">Membrane</location>
        <topology evidence="1">Multi-pass membrane protein</topology>
    </subcellularLocation>
</comment>
<dbReference type="PANTHER" id="PTHR43310:SF4">
    <property type="entry name" value="AFR304WP"/>
    <property type="match status" value="1"/>
</dbReference>
<feature type="region of interest" description="Disordered" evidence="5">
    <location>
        <begin position="1070"/>
        <end position="1102"/>
    </location>
</feature>
<dbReference type="PROSITE" id="PS50801">
    <property type="entry name" value="STAS"/>
    <property type="match status" value="1"/>
</dbReference>
<dbReference type="Gene3D" id="3.30.750.24">
    <property type="entry name" value="STAS domain"/>
    <property type="match status" value="1"/>
</dbReference>
<dbReference type="InterPro" id="IPR002645">
    <property type="entry name" value="STAS_dom"/>
</dbReference>
<protein>
    <recommendedName>
        <fullName evidence="7">STAS domain-containing protein</fullName>
    </recommendedName>
</protein>
<name>A0A0L0SHQ4_ALLM3</name>
<evidence type="ECO:0000313" key="8">
    <source>
        <dbReference type="EMBL" id="KNE62043.1"/>
    </source>
</evidence>
<accession>A0A0L0SHQ4</accession>
<feature type="transmembrane region" description="Helical" evidence="6">
    <location>
        <begin position="721"/>
        <end position="749"/>
    </location>
</feature>
<evidence type="ECO:0000313" key="9">
    <source>
        <dbReference type="Proteomes" id="UP000054350"/>
    </source>
</evidence>
<dbReference type="eggNOG" id="KOG0236">
    <property type="taxonomic scope" value="Eukaryota"/>
</dbReference>
<sequence length="1249" mass="132187">MSSPSPAPAIPTAATPRRRSPRHHRRRQPSDPTAMLSSSLNAAAASPSGGYGSLPSNTSSLGPSTPVRGTRLARLHSSPSIVPDDLPQGRSYVSMSSSARSPPAGDAIDELALLGSSVTSTASVRRTSHQLAALASPARPTAAVRNSPLAAVAVIADAQAVPIPDAVSASLASTAGPSLSRPGTPKTSALSALLHLQTDGADVPPVPHMPARKGSSSSSSADEEEVPVHHHHDRHAVIADHEVAAVAERRASRSSNIPAADHTAGRDVTATPATEETPLLGRTGFFPDHTANTEATSTIPWHRRGSVLADTQAAVLHLASTLPAVMLGLLLNLLDAMSFGWIVFPVTDPLFANSGTDGIAMFMVSTIIAQLTFTSTSTFKCGVGSMIIEIIPFMHSTGITGNDPADLDRVMPTIMAAFALSTIMTAIAFFALGAFRLGNMIGYFPRHILVGSIGGVGYFLLQTGIEVTARVHVEWNAEGAAEVFAPLAMAQWGTALALALVLRLALLLRVDRLLLGPSPSRRSLFVPCFFMMIPFAFWLVLYLFSIDVETAREHGWLFNMAASGDQPFYAYFRHVRWGAVRWDWLPALVPTMLSLSFFSILHVPINVPALAVSTRSGVSVNRELANHGLANLLSAAGGSVQSYLVYSTSVMFHRSGGDARAAGYLLAIGTFVLWAVGGPIMQAVPAITVGALMMHLGFDLLKEAVWDPLGMVTMLEYATIWLIIVSMAALGFTEGVGVGIVLACIFFVATYASRAHTAVLANERAGTAWGTPVRRMPAQHRALARVTPHAVRTLELQGFLFFASIHHLTKRVQEIMDPNRHDGPKARKAREAQRRLFWPVYVDPTAVPDEHEGGDHGEGDDLDVEVAGEDFVTGAAASAALARRPQFLVLDFARCQDIDFSAGEAFVKLQRLLAARRVTLVLAGVGGTQSTATQVAGSKVAEHTHGHAHVVANAGNAHIARALQRAGVWPTAAVHRPRHGAAPHRALVESDPQLVCCTTVADALEYCENRLLQHVRVAPPAAAASVLAASRPTSVVSEDFDWTAGSEMDPWQADPDLATLATMVLGHVDEAAGESSDEDTTAAARGRKDGRPWSPAAGSSGGASRVHLAAGWSYGARGDAADLVAFVLRGALCTARVPPAPASRCDVAADVPLALTAANAVMPLPQGEDPDPTTYFLEGTVVGGLDFVAGDRRKTACWVAFDEDDEEDSAENGDETSAVVYLVSRAALQALPVDRVVHFFRMVVRASCQ</sequence>
<gene>
    <name evidence="8" type="ORF">AMAG_07301</name>
</gene>
<feature type="compositionally biased region" description="Basic residues" evidence="5">
    <location>
        <begin position="16"/>
        <end position="27"/>
    </location>
</feature>
<feature type="transmembrane region" description="Helical" evidence="6">
    <location>
        <begin position="350"/>
        <end position="369"/>
    </location>
</feature>
<dbReference type="EMBL" id="GG745339">
    <property type="protein sequence ID" value="KNE62043.1"/>
    <property type="molecule type" value="Genomic_DNA"/>
</dbReference>
<feature type="transmembrane region" description="Helical" evidence="6">
    <location>
        <begin position="413"/>
        <end position="435"/>
    </location>
</feature>
<feature type="region of interest" description="Disordered" evidence="5">
    <location>
        <begin position="250"/>
        <end position="287"/>
    </location>
</feature>
<feature type="transmembrane region" description="Helical" evidence="6">
    <location>
        <begin position="447"/>
        <end position="465"/>
    </location>
</feature>
<dbReference type="Pfam" id="PF00916">
    <property type="entry name" value="Sulfate_transp"/>
    <property type="match status" value="1"/>
</dbReference>
<feature type="transmembrane region" description="Helical" evidence="6">
    <location>
        <begin position="584"/>
        <end position="605"/>
    </location>
</feature>
<keyword evidence="2 6" id="KW-0812">Transmembrane</keyword>